<dbReference type="AlphaFoldDB" id="A0AAV2A2U3"/>
<reference evidence="1 2" key="1">
    <citation type="submission" date="2024-04" db="EMBL/GenBank/DDBJ databases">
        <authorList>
            <person name="Rising A."/>
            <person name="Reimegard J."/>
            <person name="Sonavane S."/>
            <person name="Akerstrom W."/>
            <person name="Nylinder S."/>
            <person name="Hedman E."/>
            <person name="Kallberg Y."/>
        </authorList>
    </citation>
    <scope>NUCLEOTIDE SEQUENCE [LARGE SCALE GENOMIC DNA]</scope>
</reference>
<dbReference type="EMBL" id="CAXIEN010000101">
    <property type="protein sequence ID" value="CAL1277275.1"/>
    <property type="molecule type" value="Genomic_DNA"/>
</dbReference>
<accession>A0AAV2A2U3</accession>
<keyword evidence="2" id="KW-1185">Reference proteome</keyword>
<sequence length="75" mass="8748">MILDTWKRVSDTRGLVFQNAWNKKFRCWIIEKEIKHGFNLTSTVTGKINMHNRILATFEENPNKASEEGISNHAM</sequence>
<organism evidence="1 2">
    <name type="scientific">Larinioides sclopetarius</name>
    <dbReference type="NCBI Taxonomy" id="280406"/>
    <lineage>
        <taxon>Eukaryota</taxon>
        <taxon>Metazoa</taxon>
        <taxon>Ecdysozoa</taxon>
        <taxon>Arthropoda</taxon>
        <taxon>Chelicerata</taxon>
        <taxon>Arachnida</taxon>
        <taxon>Araneae</taxon>
        <taxon>Araneomorphae</taxon>
        <taxon>Entelegynae</taxon>
        <taxon>Araneoidea</taxon>
        <taxon>Araneidae</taxon>
        <taxon>Larinioides</taxon>
    </lineage>
</organism>
<dbReference type="Proteomes" id="UP001497382">
    <property type="component" value="Unassembled WGS sequence"/>
</dbReference>
<protein>
    <submittedName>
        <fullName evidence="1">Uncharacterized protein</fullName>
    </submittedName>
</protein>
<gene>
    <name evidence="1" type="ORF">LARSCL_LOCUS9136</name>
</gene>
<evidence type="ECO:0000313" key="2">
    <source>
        <dbReference type="Proteomes" id="UP001497382"/>
    </source>
</evidence>
<evidence type="ECO:0000313" key="1">
    <source>
        <dbReference type="EMBL" id="CAL1277275.1"/>
    </source>
</evidence>
<comment type="caution">
    <text evidence="1">The sequence shown here is derived from an EMBL/GenBank/DDBJ whole genome shotgun (WGS) entry which is preliminary data.</text>
</comment>
<proteinExistence type="predicted"/>
<name>A0AAV2A2U3_9ARAC</name>